<evidence type="ECO:0000313" key="5">
    <source>
        <dbReference type="EMBL" id="SUZ68221.1"/>
    </source>
</evidence>
<reference evidence="5" key="1">
    <citation type="submission" date="2018-05" db="EMBL/GenBank/DDBJ databases">
        <authorList>
            <person name="Lanie J.A."/>
            <person name="Ng W.-L."/>
            <person name="Kazmierczak K.M."/>
            <person name="Andrzejewski T.M."/>
            <person name="Davidsen T.M."/>
            <person name="Wayne K.J."/>
            <person name="Tettelin H."/>
            <person name="Glass J.I."/>
            <person name="Rusch D."/>
            <person name="Podicherti R."/>
            <person name="Tsui H.-C.T."/>
            <person name="Winkler M.E."/>
        </authorList>
    </citation>
    <scope>NUCLEOTIDE SEQUENCE</scope>
</reference>
<dbReference type="InterPro" id="IPR037278">
    <property type="entry name" value="ARFGAP/RecO"/>
</dbReference>
<evidence type="ECO:0000256" key="3">
    <source>
        <dbReference type="ARBA" id="ARBA00023204"/>
    </source>
</evidence>
<dbReference type="Pfam" id="PF11967">
    <property type="entry name" value="RecO_N"/>
    <property type="match status" value="1"/>
</dbReference>
<dbReference type="GO" id="GO:0043590">
    <property type="term" value="C:bacterial nucleoid"/>
    <property type="evidence" value="ECO:0007669"/>
    <property type="project" value="TreeGrafter"/>
</dbReference>
<accession>A0A381PMH9</accession>
<organism evidence="5">
    <name type="scientific">marine metagenome</name>
    <dbReference type="NCBI Taxonomy" id="408172"/>
    <lineage>
        <taxon>unclassified sequences</taxon>
        <taxon>metagenomes</taxon>
        <taxon>ecological metagenomes</taxon>
    </lineage>
</organism>
<sequence length="224" mass="26607">MKISTPAIVLKTTLFKESSLIARLFTLEKGKSSYVIKSAMRQKSPLKSIYQQINEIQVNYTHNNRRQLQPIYDSKLLNGWDSINFDLKKTMLCLSMIEMIDRGFDEGDRDAETYYLLKNVLHYFDLEQNDYNNAFYFFVLHFLKNTGYNIIEAKEHPIVKRYLSKDQKLLQQLKEIYISNFLEEKNKKHVFNYNKKIVANFMSDLIKYHLPDIKSFAVAKEIFQ</sequence>
<dbReference type="PANTHER" id="PTHR33991:SF1">
    <property type="entry name" value="DNA REPAIR PROTEIN RECO"/>
    <property type="match status" value="1"/>
</dbReference>
<feature type="domain" description="DNA replication/recombination mediator RecO N-terminal" evidence="4">
    <location>
        <begin position="1"/>
        <end position="78"/>
    </location>
</feature>
<keyword evidence="2" id="KW-0233">DNA recombination</keyword>
<evidence type="ECO:0000256" key="2">
    <source>
        <dbReference type="ARBA" id="ARBA00023172"/>
    </source>
</evidence>
<protein>
    <recommendedName>
        <fullName evidence="4">DNA replication/recombination mediator RecO N-terminal domain-containing protein</fullName>
    </recommendedName>
</protein>
<dbReference type="AlphaFoldDB" id="A0A381PMH9"/>
<keyword evidence="3" id="KW-0234">DNA repair</keyword>
<dbReference type="Pfam" id="PF02565">
    <property type="entry name" value="RecO_C"/>
    <property type="match status" value="1"/>
</dbReference>
<dbReference type="GO" id="GO:0006310">
    <property type="term" value="P:DNA recombination"/>
    <property type="evidence" value="ECO:0007669"/>
    <property type="project" value="UniProtKB-KW"/>
</dbReference>
<dbReference type="EMBL" id="UINC01001034">
    <property type="protein sequence ID" value="SUZ68221.1"/>
    <property type="molecule type" value="Genomic_DNA"/>
</dbReference>
<gene>
    <name evidence="5" type="ORF">METZ01_LOCUS21075</name>
</gene>
<dbReference type="GO" id="GO:0006302">
    <property type="term" value="P:double-strand break repair"/>
    <property type="evidence" value="ECO:0007669"/>
    <property type="project" value="TreeGrafter"/>
</dbReference>
<evidence type="ECO:0000259" key="4">
    <source>
        <dbReference type="Pfam" id="PF11967"/>
    </source>
</evidence>
<evidence type="ECO:0000256" key="1">
    <source>
        <dbReference type="ARBA" id="ARBA00022763"/>
    </source>
</evidence>
<dbReference type="InterPro" id="IPR003717">
    <property type="entry name" value="RecO"/>
</dbReference>
<keyword evidence="1" id="KW-0227">DNA damage</keyword>
<proteinExistence type="predicted"/>
<name>A0A381PMH9_9ZZZZ</name>
<dbReference type="InterPro" id="IPR022572">
    <property type="entry name" value="DNA_rep/recomb_RecO_N"/>
</dbReference>
<dbReference type="Gene3D" id="2.40.50.140">
    <property type="entry name" value="Nucleic acid-binding proteins"/>
    <property type="match status" value="1"/>
</dbReference>
<dbReference type="SUPFAM" id="SSF50249">
    <property type="entry name" value="Nucleic acid-binding proteins"/>
    <property type="match status" value="1"/>
</dbReference>
<dbReference type="SUPFAM" id="SSF57863">
    <property type="entry name" value="ArfGap/RecO-like zinc finger"/>
    <property type="match status" value="1"/>
</dbReference>
<dbReference type="PANTHER" id="PTHR33991">
    <property type="entry name" value="DNA REPAIR PROTEIN RECO"/>
    <property type="match status" value="1"/>
</dbReference>
<dbReference type="NCBIfam" id="TIGR00613">
    <property type="entry name" value="reco"/>
    <property type="match status" value="1"/>
</dbReference>
<dbReference type="InterPro" id="IPR012340">
    <property type="entry name" value="NA-bd_OB-fold"/>
</dbReference>